<dbReference type="RefSeq" id="XP_001431328.1">
    <property type="nucleotide sequence ID" value="XM_001431291.1"/>
</dbReference>
<evidence type="ECO:0000313" key="2">
    <source>
        <dbReference type="Proteomes" id="UP000000600"/>
    </source>
</evidence>
<dbReference type="OMA" id="WCVFSIT"/>
<evidence type="ECO:0000313" key="1">
    <source>
        <dbReference type="EMBL" id="CAK63930.1"/>
    </source>
</evidence>
<dbReference type="HOGENOM" id="CLU_714672_0_0_1"/>
<dbReference type="OrthoDB" id="10360159at2759"/>
<dbReference type="Proteomes" id="UP000000600">
    <property type="component" value="Unassembled WGS sequence"/>
</dbReference>
<proteinExistence type="predicted"/>
<gene>
    <name evidence="1" type="ORF">GSPATT00033783001</name>
</gene>
<name>A0BZG3_PARTE</name>
<dbReference type="EMBL" id="CT868029">
    <property type="protein sequence ID" value="CAK63930.1"/>
    <property type="molecule type" value="Genomic_DNA"/>
</dbReference>
<keyword evidence="2" id="KW-1185">Reference proteome</keyword>
<protein>
    <recommendedName>
        <fullName evidence="3">Transmembrane protein</fullName>
    </recommendedName>
</protein>
<dbReference type="AlphaFoldDB" id="A0BZG3"/>
<dbReference type="InParanoid" id="A0BZG3"/>
<reference evidence="1 2" key="1">
    <citation type="journal article" date="2006" name="Nature">
        <title>Global trends of whole-genome duplications revealed by the ciliate Paramecium tetraurelia.</title>
        <authorList>
            <consortium name="Genoscope"/>
            <person name="Aury J.-M."/>
            <person name="Jaillon O."/>
            <person name="Duret L."/>
            <person name="Noel B."/>
            <person name="Jubin C."/>
            <person name="Porcel B.M."/>
            <person name="Segurens B."/>
            <person name="Daubin V."/>
            <person name="Anthouard V."/>
            <person name="Aiach N."/>
            <person name="Arnaiz O."/>
            <person name="Billaut A."/>
            <person name="Beisson J."/>
            <person name="Blanc I."/>
            <person name="Bouhouche K."/>
            <person name="Camara F."/>
            <person name="Duharcourt S."/>
            <person name="Guigo R."/>
            <person name="Gogendeau D."/>
            <person name="Katinka M."/>
            <person name="Keller A.-M."/>
            <person name="Kissmehl R."/>
            <person name="Klotz C."/>
            <person name="Koll F."/>
            <person name="Le Moue A."/>
            <person name="Lepere C."/>
            <person name="Malinsky S."/>
            <person name="Nowacki M."/>
            <person name="Nowak J.K."/>
            <person name="Plattner H."/>
            <person name="Poulain J."/>
            <person name="Ruiz F."/>
            <person name="Serrano V."/>
            <person name="Zagulski M."/>
            <person name="Dessen P."/>
            <person name="Betermier M."/>
            <person name="Weissenbach J."/>
            <person name="Scarpelli C."/>
            <person name="Schachter V."/>
            <person name="Sperling L."/>
            <person name="Meyer E."/>
            <person name="Cohen J."/>
            <person name="Wincker P."/>
        </authorList>
    </citation>
    <scope>NUCLEOTIDE SEQUENCE [LARGE SCALE GENOMIC DNA]</scope>
    <source>
        <strain evidence="1 2">Stock d4-2</strain>
    </source>
</reference>
<dbReference type="GeneID" id="5017112"/>
<evidence type="ECO:0008006" key="3">
    <source>
        <dbReference type="Google" id="ProtNLM"/>
    </source>
</evidence>
<dbReference type="KEGG" id="ptm:GSPATT00033783001"/>
<accession>A0BZG3</accession>
<sequence length="387" mass="45934">MTFLNYEIQIQFLNQLYKCLQIFINLITLYQQLLSQWCVFSITNQQLFTLINILSFNQILKNKSFQYQIYNQSLNQNTPISQSVSQRIPTILYSASTSNMFTHKCLFVLQQQFYLLACLLTYLFSFNNHYNILIYLQIHLFSIINQESPSYYIIYLLQYSQFQLQFKTTFLSNQFQQNLSNSKVMQNLFYYLLFYNLNRFAQNIRSSLQFVAYQNFYMLDKALQFSQFKEPPSQFLEILQQPLNVIKSKPNYFYKEYENSPNKFKRLRISTHHEGAANNIVIDLNIPSPNFRVQQKLDYHDNNITIHSQITSQKTTPKTSRSNSPLKKVYLGSSLVAKRKLNGYVKRKKSPDPYEICRQMTKKIQYKKTETLTIASQTLFLLAKYGT</sequence>
<organism evidence="1 2">
    <name type="scientific">Paramecium tetraurelia</name>
    <dbReference type="NCBI Taxonomy" id="5888"/>
    <lineage>
        <taxon>Eukaryota</taxon>
        <taxon>Sar</taxon>
        <taxon>Alveolata</taxon>
        <taxon>Ciliophora</taxon>
        <taxon>Intramacronucleata</taxon>
        <taxon>Oligohymenophorea</taxon>
        <taxon>Peniculida</taxon>
        <taxon>Parameciidae</taxon>
        <taxon>Paramecium</taxon>
    </lineage>
</organism>